<name>A0A8X7VTS0_BRACI</name>
<feature type="region of interest" description="Disordered" evidence="1">
    <location>
        <begin position="1"/>
        <end position="72"/>
    </location>
</feature>
<dbReference type="EMBL" id="JAAMPC010000004">
    <property type="protein sequence ID" value="KAG2317436.1"/>
    <property type="molecule type" value="Genomic_DNA"/>
</dbReference>
<keyword evidence="3" id="KW-1185">Reference proteome</keyword>
<proteinExistence type="predicted"/>
<protein>
    <submittedName>
        <fullName evidence="2">Uncharacterized protein</fullName>
    </submittedName>
</protein>
<evidence type="ECO:0000313" key="2">
    <source>
        <dbReference type="EMBL" id="KAG2317436.1"/>
    </source>
</evidence>
<evidence type="ECO:0000256" key="1">
    <source>
        <dbReference type="SAM" id="MobiDB-lite"/>
    </source>
</evidence>
<feature type="compositionally biased region" description="Acidic residues" evidence="1">
    <location>
        <begin position="49"/>
        <end position="63"/>
    </location>
</feature>
<evidence type="ECO:0000313" key="3">
    <source>
        <dbReference type="Proteomes" id="UP000886595"/>
    </source>
</evidence>
<dbReference type="Proteomes" id="UP000886595">
    <property type="component" value="Unassembled WGS sequence"/>
</dbReference>
<comment type="caution">
    <text evidence="2">The sequence shown here is derived from an EMBL/GenBank/DDBJ whole genome shotgun (WGS) entry which is preliminary data.</text>
</comment>
<accession>A0A8X7VTS0</accession>
<dbReference type="AlphaFoldDB" id="A0A8X7VTS0"/>
<reference evidence="2 3" key="1">
    <citation type="submission" date="2020-02" db="EMBL/GenBank/DDBJ databases">
        <authorList>
            <person name="Ma Q."/>
            <person name="Huang Y."/>
            <person name="Song X."/>
            <person name="Pei D."/>
        </authorList>
    </citation>
    <scope>NUCLEOTIDE SEQUENCE [LARGE SCALE GENOMIC DNA]</scope>
    <source>
        <strain evidence="2">Sxm20200214</strain>
        <tissue evidence="2">Leaf</tissue>
    </source>
</reference>
<gene>
    <name evidence="2" type="ORF">Bca52824_020558</name>
</gene>
<organism evidence="2 3">
    <name type="scientific">Brassica carinata</name>
    <name type="common">Ethiopian mustard</name>
    <name type="synonym">Abyssinian cabbage</name>
    <dbReference type="NCBI Taxonomy" id="52824"/>
    <lineage>
        <taxon>Eukaryota</taxon>
        <taxon>Viridiplantae</taxon>
        <taxon>Streptophyta</taxon>
        <taxon>Embryophyta</taxon>
        <taxon>Tracheophyta</taxon>
        <taxon>Spermatophyta</taxon>
        <taxon>Magnoliopsida</taxon>
        <taxon>eudicotyledons</taxon>
        <taxon>Gunneridae</taxon>
        <taxon>Pentapetalae</taxon>
        <taxon>rosids</taxon>
        <taxon>malvids</taxon>
        <taxon>Brassicales</taxon>
        <taxon>Brassicaceae</taxon>
        <taxon>Brassiceae</taxon>
        <taxon>Brassica</taxon>
    </lineage>
</organism>
<sequence length="72" mass="7755">MNLSLGGSGSASVIAPSLESKSPDRDRNCADTVDDVNSIDEEKTHDDDCSVDCDMDVDDTDSRDEEKVSETD</sequence>